<keyword evidence="6" id="KW-0862">Zinc</keyword>
<comment type="catalytic activity">
    <reaction evidence="1">
        <text>inosine + phosphate = alpha-D-ribose 1-phosphate + hypoxanthine</text>
        <dbReference type="Rhea" id="RHEA:27646"/>
        <dbReference type="ChEBI" id="CHEBI:17368"/>
        <dbReference type="ChEBI" id="CHEBI:17596"/>
        <dbReference type="ChEBI" id="CHEBI:43474"/>
        <dbReference type="ChEBI" id="CHEBI:57720"/>
        <dbReference type="EC" id="2.4.2.1"/>
    </reaction>
    <physiologicalReaction direction="left-to-right" evidence="1">
        <dbReference type="Rhea" id="RHEA:27647"/>
    </physiologicalReaction>
</comment>
<evidence type="ECO:0000256" key="6">
    <source>
        <dbReference type="ARBA" id="ARBA00022833"/>
    </source>
</evidence>
<name>A0A1D7UWT2_9LEPT</name>
<dbReference type="EMBL" id="CP015217">
    <property type="protein sequence ID" value="AOP34011.1"/>
    <property type="molecule type" value="Genomic_DNA"/>
</dbReference>
<dbReference type="InterPro" id="IPR011324">
    <property type="entry name" value="Cytotoxic_necrot_fac-like_cat"/>
</dbReference>
<comment type="similarity">
    <text evidence="2">Belongs to the purine nucleoside phosphorylase YfiH/LACC1 family.</text>
</comment>
<protein>
    <recommendedName>
        <fullName evidence="12">YfiH family protein</fullName>
    </recommendedName>
</protein>
<evidence type="ECO:0000256" key="7">
    <source>
        <dbReference type="ARBA" id="ARBA00047989"/>
    </source>
</evidence>
<dbReference type="AlphaFoldDB" id="A0A1D7UWT2"/>
<dbReference type="GO" id="GO:0016787">
    <property type="term" value="F:hydrolase activity"/>
    <property type="evidence" value="ECO:0007669"/>
    <property type="project" value="UniProtKB-KW"/>
</dbReference>
<keyword evidence="5" id="KW-0378">Hydrolase</keyword>
<evidence type="ECO:0000256" key="5">
    <source>
        <dbReference type="ARBA" id="ARBA00022801"/>
    </source>
</evidence>
<dbReference type="GO" id="GO:0017061">
    <property type="term" value="F:S-methyl-5-thioadenosine phosphorylase activity"/>
    <property type="evidence" value="ECO:0007669"/>
    <property type="project" value="UniProtKB-EC"/>
</dbReference>
<evidence type="ECO:0000256" key="4">
    <source>
        <dbReference type="ARBA" id="ARBA00022723"/>
    </source>
</evidence>
<keyword evidence="3" id="KW-0808">Transferase</keyword>
<dbReference type="CDD" id="cd16833">
    <property type="entry name" value="YfiH"/>
    <property type="match status" value="1"/>
</dbReference>
<evidence type="ECO:0000256" key="2">
    <source>
        <dbReference type="ARBA" id="ARBA00007353"/>
    </source>
</evidence>
<organism evidence="10 11">
    <name type="scientific">Leptospira tipperaryensis</name>
    <dbReference type="NCBI Taxonomy" id="2564040"/>
    <lineage>
        <taxon>Bacteria</taxon>
        <taxon>Pseudomonadati</taxon>
        <taxon>Spirochaetota</taxon>
        <taxon>Spirochaetia</taxon>
        <taxon>Leptospirales</taxon>
        <taxon>Leptospiraceae</taxon>
        <taxon>Leptospira</taxon>
    </lineage>
</organism>
<reference evidence="10 11" key="1">
    <citation type="submission" date="2016-04" db="EMBL/GenBank/DDBJ databases">
        <title>Complete genome seqeunce of Leptospira alstonii serovar Room22.</title>
        <authorList>
            <person name="Nally J.E."/>
            <person name="Bayles D.O."/>
            <person name="Hurley D."/>
            <person name="Fanning S."/>
            <person name="McMahon B.J."/>
            <person name="Arent Z."/>
        </authorList>
    </citation>
    <scope>NUCLEOTIDE SEQUENCE [LARGE SCALE GENOMIC DNA]</scope>
    <source>
        <strain evidence="10 11">GWTS #1</strain>
    </source>
</reference>
<evidence type="ECO:0000313" key="11">
    <source>
        <dbReference type="Proteomes" id="UP000094197"/>
    </source>
</evidence>
<accession>A0A1D7UWT2</accession>
<sequence>MALSHSFPIANGKKIRILILGKKELPNLSLEPNSQRNEISKQTGRKESSIFLLNQVHGDTILEASEIPEFAFPAADALIGEESQKILCIKTADCMPIFFWSSSSEKFAAVHSGWKGTLAGIAEETILKCFSKKEIVDGSLFGFLGPCATGIRYEVGEDVASLFRSEYSDCLKFSLEGKSLLDLESFLRFRLEKNRIRVNLDPSGICTMEKNSDFFSHRQKDVGRNLNLIWKED</sequence>
<evidence type="ECO:0008006" key="12">
    <source>
        <dbReference type="Google" id="ProtNLM"/>
    </source>
</evidence>
<evidence type="ECO:0000256" key="1">
    <source>
        <dbReference type="ARBA" id="ARBA00000553"/>
    </source>
</evidence>
<dbReference type="InterPro" id="IPR038371">
    <property type="entry name" value="Cu_polyphenol_OxRdtase_sf"/>
</dbReference>
<comment type="catalytic activity">
    <reaction evidence="9">
        <text>S-methyl-5'-thioadenosine + phosphate = 5-(methylsulfanyl)-alpha-D-ribose 1-phosphate + adenine</text>
        <dbReference type="Rhea" id="RHEA:11852"/>
        <dbReference type="ChEBI" id="CHEBI:16708"/>
        <dbReference type="ChEBI" id="CHEBI:17509"/>
        <dbReference type="ChEBI" id="CHEBI:43474"/>
        <dbReference type="ChEBI" id="CHEBI:58533"/>
        <dbReference type="EC" id="2.4.2.28"/>
    </reaction>
    <physiologicalReaction direction="left-to-right" evidence="9">
        <dbReference type="Rhea" id="RHEA:11853"/>
    </physiologicalReaction>
</comment>
<dbReference type="PANTHER" id="PTHR30616">
    <property type="entry name" value="UNCHARACTERIZED PROTEIN YFIH"/>
    <property type="match status" value="1"/>
</dbReference>
<proteinExistence type="inferred from homology"/>
<gene>
    <name evidence="10" type="ORF">A0128_09265</name>
</gene>
<dbReference type="PANTHER" id="PTHR30616:SF2">
    <property type="entry name" value="PURINE NUCLEOSIDE PHOSPHORYLASE LACC1"/>
    <property type="match status" value="1"/>
</dbReference>
<dbReference type="KEGG" id="laj:A0128_09265"/>
<evidence type="ECO:0000313" key="10">
    <source>
        <dbReference type="EMBL" id="AOP34011.1"/>
    </source>
</evidence>
<dbReference type="OrthoDB" id="4279at2"/>
<dbReference type="Proteomes" id="UP000094197">
    <property type="component" value="Chromosome 1"/>
</dbReference>
<evidence type="ECO:0000256" key="9">
    <source>
        <dbReference type="ARBA" id="ARBA00049893"/>
    </source>
</evidence>
<dbReference type="InterPro" id="IPR003730">
    <property type="entry name" value="Cu_polyphenol_OxRdtase"/>
</dbReference>
<dbReference type="RefSeq" id="WP_069607242.1">
    <property type="nucleotide sequence ID" value="NZ_CP015217.1"/>
</dbReference>
<dbReference type="GO" id="GO:0005507">
    <property type="term" value="F:copper ion binding"/>
    <property type="evidence" value="ECO:0007669"/>
    <property type="project" value="TreeGrafter"/>
</dbReference>
<keyword evidence="4" id="KW-0479">Metal-binding</keyword>
<evidence type="ECO:0000256" key="3">
    <source>
        <dbReference type="ARBA" id="ARBA00022679"/>
    </source>
</evidence>
<dbReference type="SUPFAM" id="SSF64438">
    <property type="entry name" value="CNF1/YfiH-like putative cysteine hydrolases"/>
    <property type="match status" value="1"/>
</dbReference>
<evidence type="ECO:0000256" key="8">
    <source>
        <dbReference type="ARBA" id="ARBA00048968"/>
    </source>
</evidence>
<dbReference type="Pfam" id="PF02578">
    <property type="entry name" value="Cu-oxidase_4"/>
    <property type="match status" value="1"/>
</dbReference>
<dbReference type="Gene3D" id="3.60.140.10">
    <property type="entry name" value="CNF1/YfiH-like putative cysteine hydrolases"/>
    <property type="match status" value="1"/>
</dbReference>
<comment type="catalytic activity">
    <reaction evidence="7">
        <text>adenosine + H2O + H(+) = inosine + NH4(+)</text>
        <dbReference type="Rhea" id="RHEA:24408"/>
        <dbReference type="ChEBI" id="CHEBI:15377"/>
        <dbReference type="ChEBI" id="CHEBI:15378"/>
        <dbReference type="ChEBI" id="CHEBI:16335"/>
        <dbReference type="ChEBI" id="CHEBI:17596"/>
        <dbReference type="ChEBI" id="CHEBI:28938"/>
        <dbReference type="EC" id="3.5.4.4"/>
    </reaction>
    <physiologicalReaction direction="left-to-right" evidence="7">
        <dbReference type="Rhea" id="RHEA:24409"/>
    </physiologicalReaction>
</comment>
<comment type="catalytic activity">
    <reaction evidence="8">
        <text>adenosine + phosphate = alpha-D-ribose 1-phosphate + adenine</text>
        <dbReference type="Rhea" id="RHEA:27642"/>
        <dbReference type="ChEBI" id="CHEBI:16335"/>
        <dbReference type="ChEBI" id="CHEBI:16708"/>
        <dbReference type="ChEBI" id="CHEBI:43474"/>
        <dbReference type="ChEBI" id="CHEBI:57720"/>
        <dbReference type="EC" id="2.4.2.1"/>
    </reaction>
    <physiologicalReaction direction="left-to-right" evidence="8">
        <dbReference type="Rhea" id="RHEA:27643"/>
    </physiologicalReaction>
</comment>
<keyword evidence="11" id="KW-1185">Reference proteome</keyword>